<dbReference type="AlphaFoldDB" id="A0AAF0YM04"/>
<feature type="transmembrane region" description="Helical" evidence="5">
    <location>
        <begin position="334"/>
        <end position="358"/>
    </location>
</feature>
<evidence type="ECO:0000256" key="5">
    <source>
        <dbReference type="SAM" id="Phobius"/>
    </source>
</evidence>
<sequence length="396" mass="43566">MNERRLERNKIFSAVFLMASASIGPLFLMSTADLTIQFYERLAFVIIITGIIELGIQMNIWRILTVAKTPAHLVINKIIPNFGTFMSVVVLLGGIAFNIINISGLGIGISLLFNVDIKLGASIGLMIAILFYLLNRNRITLETFIGVMLSFIIAIILLAYAFTATDVPYDVTLAKTVLPMIDYDIVTTIAMMVALSIGGYISFAGAHRLIDVEITGEKYKTAVTRSAAYSVIIVTVTRLLLFFTILGLSRSNVILFKDNLLESAFSEVFGGLGSYALGILFICASLTSIVSVAYTTGTFIKSVNDIIKKYIDVVLLMLVLTSWFIFLLKGEEVVLLQITTILNGLILPVILGGILHASRRSDIVGHYRHPLWLSIYGVLSLAVSFILVFILIYELL</sequence>
<dbReference type="EMBL" id="CP136964">
    <property type="protein sequence ID" value="WOS96927.1"/>
    <property type="molecule type" value="Genomic_DNA"/>
</dbReference>
<proteinExistence type="predicted"/>
<dbReference type="Proteomes" id="UP000243626">
    <property type="component" value="Chromosome"/>
</dbReference>
<feature type="transmembrane region" description="Helical" evidence="5">
    <location>
        <begin position="183"/>
        <end position="206"/>
    </location>
</feature>
<feature type="transmembrane region" description="Helical" evidence="5">
    <location>
        <begin position="117"/>
        <end position="134"/>
    </location>
</feature>
<keyword evidence="4 5" id="KW-0472">Membrane</keyword>
<dbReference type="KEGG" id="nmy:CJ229_004260"/>
<gene>
    <name evidence="6" type="ORF">CJ229_004260</name>
</gene>
<feature type="transmembrane region" description="Helical" evidence="5">
    <location>
        <begin position="141"/>
        <end position="163"/>
    </location>
</feature>
<feature type="transmembrane region" description="Helical" evidence="5">
    <location>
        <begin position="12"/>
        <end position="30"/>
    </location>
</feature>
<organism evidence="6 7">
    <name type="scientific">Nosocomiicoccus massiliensis</name>
    <dbReference type="NCBI Taxonomy" id="1232430"/>
    <lineage>
        <taxon>Bacteria</taxon>
        <taxon>Bacillati</taxon>
        <taxon>Bacillota</taxon>
        <taxon>Bacilli</taxon>
        <taxon>Bacillales</taxon>
        <taxon>Staphylococcaceae</taxon>
        <taxon>Nosocomiicoccus</taxon>
    </lineage>
</organism>
<dbReference type="GO" id="GO:0046873">
    <property type="term" value="F:metal ion transmembrane transporter activity"/>
    <property type="evidence" value="ECO:0007669"/>
    <property type="project" value="InterPro"/>
</dbReference>
<name>A0AAF0YM04_9STAP</name>
<dbReference type="InterPro" id="IPR001046">
    <property type="entry name" value="NRAMP_fam"/>
</dbReference>
<accession>A0AAF0YM04</accession>
<feature type="transmembrane region" description="Helical" evidence="5">
    <location>
        <begin position="370"/>
        <end position="393"/>
    </location>
</feature>
<evidence type="ECO:0000313" key="7">
    <source>
        <dbReference type="Proteomes" id="UP000243626"/>
    </source>
</evidence>
<feature type="transmembrane region" description="Helical" evidence="5">
    <location>
        <begin position="85"/>
        <end position="111"/>
    </location>
</feature>
<reference evidence="7" key="1">
    <citation type="submission" date="2017-09" db="EMBL/GenBank/DDBJ databases">
        <title>Bacterial strain isolated from the female urinary microbiota.</title>
        <authorList>
            <person name="Thomas-White K."/>
            <person name="Kumar N."/>
            <person name="Forster S."/>
            <person name="Putonti C."/>
            <person name="Lawley T."/>
            <person name="Wolfe A.J."/>
        </authorList>
    </citation>
    <scope>NUCLEOTIDE SEQUENCE [LARGE SCALE GENOMIC DNA]</scope>
    <source>
        <strain evidence="7">UMB0959</strain>
    </source>
</reference>
<reference evidence="6 7" key="2">
    <citation type="submission" date="2023-10" db="EMBL/GenBank/DDBJ databases">
        <authorList>
            <person name="Choi B."/>
        </authorList>
    </citation>
    <scope>NUCLEOTIDE SEQUENCE [LARGE SCALE GENOMIC DNA]</scope>
    <source>
        <strain evidence="6 7">UMB0959</strain>
    </source>
</reference>
<evidence type="ECO:0000256" key="3">
    <source>
        <dbReference type="ARBA" id="ARBA00022989"/>
    </source>
</evidence>
<comment type="subcellular location">
    <subcellularLocation>
        <location evidence="1">Membrane</location>
        <topology evidence="1">Multi-pass membrane protein</topology>
    </subcellularLocation>
</comment>
<feature type="transmembrane region" description="Helical" evidence="5">
    <location>
        <begin position="42"/>
        <end position="64"/>
    </location>
</feature>
<keyword evidence="7" id="KW-1185">Reference proteome</keyword>
<protein>
    <submittedName>
        <fullName evidence="6">Divalent metal cation transporter</fullName>
    </submittedName>
</protein>
<evidence type="ECO:0000256" key="1">
    <source>
        <dbReference type="ARBA" id="ARBA00004141"/>
    </source>
</evidence>
<dbReference type="Pfam" id="PF01566">
    <property type="entry name" value="Nramp"/>
    <property type="match status" value="1"/>
</dbReference>
<evidence type="ECO:0000313" key="6">
    <source>
        <dbReference type="EMBL" id="WOS96927.1"/>
    </source>
</evidence>
<evidence type="ECO:0000256" key="4">
    <source>
        <dbReference type="ARBA" id="ARBA00023136"/>
    </source>
</evidence>
<dbReference type="GO" id="GO:0016020">
    <property type="term" value="C:membrane"/>
    <property type="evidence" value="ECO:0007669"/>
    <property type="project" value="UniProtKB-SubCell"/>
</dbReference>
<feature type="transmembrane region" description="Helical" evidence="5">
    <location>
        <begin position="310"/>
        <end position="328"/>
    </location>
</feature>
<feature type="transmembrane region" description="Helical" evidence="5">
    <location>
        <begin position="227"/>
        <end position="248"/>
    </location>
</feature>
<evidence type="ECO:0000256" key="2">
    <source>
        <dbReference type="ARBA" id="ARBA00022692"/>
    </source>
</evidence>
<keyword evidence="3 5" id="KW-1133">Transmembrane helix</keyword>
<keyword evidence="2 5" id="KW-0812">Transmembrane</keyword>
<dbReference type="RefSeq" id="WP_102167677.1">
    <property type="nucleotide sequence ID" value="NZ_CP136964.1"/>
</dbReference>
<feature type="transmembrane region" description="Helical" evidence="5">
    <location>
        <begin position="268"/>
        <end position="290"/>
    </location>
</feature>